<dbReference type="InterPro" id="IPR016181">
    <property type="entry name" value="Acyl_CoA_acyltransferase"/>
</dbReference>
<dbReference type="GO" id="GO:0016747">
    <property type="term" value="F:acyltransferase activity, transferring groups other than amino-acyl groups"/>
    <property type="evidence" value="ECO:0007669"/>
    <property type="project" value="InterPro"/>
</dbReference>
<name>A0AAW0E4D7_9AGAR</name>
<proteinExistence type="predicted"/>
<sequence>MALLQTTKILYHQDASEFLSIVSPHIQQDKASVNIVLAHAWRLSRTLSSSMQSQDDPRLEPAPRVAAENFWLTIWRSSDKERILVAILSSVCGELGRYPIFLWSKPGSVSQRAGELESVAKGIVVELASRLPPIHVFSVFGGSSLVEAFASAWSAQTGFKRAPSPYYHATLATCSRQTLVGSSQEIPQTDIIRIAEEKDVGMVAMMCGEFAKLSVHFPLSADRAALEAERLISHKQLYVYEHNKAIASICAVTRETQSVVAITKVYTSPQFRKNGYAERLVRYVTERMLANEGKNIVVLYVGLKNSARRVYERIGFSPPIESNAEVLEVGFVGTEKGHW</sequence>
<comment type="caution">
    <text evidence="2">The sequence shown here is derived from an EMBL/GenBank/DDBJ whole genome shotgun (WGS) entry which is preliminary data.</text>
</comment>
<reference evidence="2 3" key="1">
    <citation type="submission" date="2024-01" db="EMBL/GenBank/DDBJ databases">
        <title>A draft genome for a cacao thread blight-causing isolate of Paramarasmius palmivorus.</title>
        <authorList>
            <person name="Baruah I.K."/>
            <person name="Bukari Y."/>
            <person name="Amoako-Attah I."/>
            <person name="Meinhardt L.W."/>
            <person name="Bailey B.A."/>
            <person name="Cohen S.P."/>
        </authorList>
    </citation>
    <scope>NUCLEOTIDE SEQUENCE [LARGE SCALE GENOMIC DNA]</scope>
    <source>
        <strain evidence="2 3">GH-12</strain>
    </source>
</reference>
<dbReference type="CDD" id="cd04301">
    <property type="entry name" value="NAT_SF"/>
    <property type="match status" value="1"/>
</dbReference>
<dbReference type="InterPro" id="IPR000182">
    <property type="entry name" value="GNAT_dom"/>
</dbReference>
<evidence type="ECO:0000313" key="3">
    <source>
        <dbReference type="Proteomes" id="UP001383192"/>
    </source>
</evidence>
<dbReference type="EMBL" id="JAYKXP010000005">
    <property type="protein sequence ID" value="KAK7058540.1"/>
    <property type="molecule type" value="Genomic_DNA"/>
</dbReference>
<dbReference type="AlphaFoldDB" id="A0AAW0E4D7"/>
<dbReference type="Pfam" id="PF13673">
    <property type="entry name" value="Acetyltransf_10"/>
    <property type="match status" value="1"/>
</dbReference>
<dbReference type="PROSITE" id="PS51186">
    <property type="entry name" value="GNAT"/>
    <property type="match status" value="1"/>
</dbReference>
<dbReference type="Gene3D" id="3.40.630.30">
    <property type="match status" value="1"/>
</dbReference>
<protein>
    <recommendedName>
        <fullName evidence="1">N-acetyltransferase domain-containing protein</fullName>
    </recommendedName>
</protein>
<accession>A0AAW0E4D7</accession>
<evidence type="ECO:0000259" key="1">
    <source>
        <dbReference type="PROSITE" id="PS51186"/>
    </source>
</evidence>
<dbReference type="Proteomes" id="UP001383192">
    <property type="component" value="Unassembled WGS sequence"/>
</dbReference>
<feature type="domain" description="N-acetyltransferase" evidence="1">
    <location>
        <begin position="190"/>
        <end position="339"/>
    </location>
</feature>
<organism evidence="2 3">
    <name type="scientific">Paramarasmius palmivorus</name>
    <dbReference type="NCBI Taxonomy" id="297713"/>
    <lineage>
        <taxon>Eukaryota</taxon>
        <taxon>Fungi</taxon>
        <taxon>Dikarya</taxon>
        <taxon>Basidiomycota</taxon>
        <taxon>Agaricomycotina</taxon>
        <taxon>Agaricomycetes</taxon>
        <taxon>Agaricomycetidae</taxon>
        <taxon>Agaricales</taxon>
        <taxon>Marasmiineae</taxon>
        <taxon>Marasmiaceae</taxon>
        <taxon>Paramarasmius</taxon>
    </lineage>
</organism>
<keyword evidence="3" id="KW-1185">Reference proteome</keyword>
<dbReference type="SUPFAM" id="SSF55729">
    <property type="entry name" value="Acyl-CoA N-acyltransferases (Nat)"/>
    <property type="match status" value="1"/>
</dbReference>
<evidence type="ECO:0000313" key="2">
    <source>
        <dbReference type="EMBL" id="KAK7058540.1"/>
    </source>
</evidence>
<gene>
    <name evidence="2" type="ORF">VNI00_002176</name>
</gene>